<keyword evidence="4" id="KW-1185">Reference proteome</keyword>
<dbReference type="PANTHER" id="PTHR11787">
    <property type="entry name" value="RAB GDP-DISSOCIATION INHIBITOR"/>
    <property type="match status" value="1"/>
</dbReference>
<dbReference type="Gene3D" id="3.50.50.60">
    <property type="entry name" value="FAD/NAD(P)-binding domain"/>
    <property type="match status" value="1"/>
</dbReference>
<dbReference type="EMBL" id="CP143784">
    <property type="protein sequence ID" value="WVN85715.1"/>
    <property type="molecule type" value="Genomic_DNA"/>
</dbReference>
<sequence length="498" mass="54523">MELESDVYDVAVIGTGLAEAIAASALAKAGKTVLHLDPNDYYGGNQASLTLDELVEWALHRKDAIPSSCAGVTCYAASTSNLSPSLEVDQRRYSLSLFPALLPARGSLIDTLIASDVSKYVSFKLLDSVNIWQEENGKTQKVPGSKEDVFKDKSIGLLEKRKLMKFLMFAAGEFECEQVLKDKESQPLLQFLRDSFFLPDHLASSISYVISHCTSPNDETLPALIRTRRYLKSIGRYGPSAFLVGQYGGAGEITQGFCRACAVFGGTYVLGASAKPELIEPCMDGLTIKVPCHPRPVKISHLISAPDHVPEFLASSKPDQDSVVTAQCIAITSTLPEVLQHRRLMTEGMLEETDESLGNDDTALIVFPPENNKPLVRCIIHGEGTGSCPPGQFIVYLTCLISPSCSPSETLRPYLHRLVSKPVFESYYVLSRPVTVVSSSCSNITLLTPYNDNELLTEGLDHEAREGKRAYRAVIGEEGPPFFERTVSEEEEMGIEQD</sequence>
<dbReference type="VEuPathDB" id="FungiDB:L203_05059"/>
<dbReference type="SUPFAM" id="SSF51905">
    <property type="entry name" value="FAD/NAD(P)-binding domain"/>
    <property type="match status" value="1"/>
</dbReference>
<organism evidence="3 4">
    <name type="scientific">Cryptococcus depauperatus CBS 7841</name>
    <dbReference type="NCBI Taxonomy" id="1295531"/>
    <lineage>
        <taxon>Eukaryota</taxon>
        <taxon>Fungi</taxon>
        <taxon>Dikarya</taxon>
        <taxon>Basidiomycota</taxon>
        <taxon>Agaricomycotina</taxon>
        <taxon>Tremellomycetes</taxon>
        <taxon>Tremellales</taxon>
        <taxon>Cryptococcaceae</taxon>
        <taxon>Cryptococcus</taxon>
    </lineage>
</organism>
<dbReference type="GO" id="GO:0005829">
    <property type="term" value="C:cytosol"/>
    <property type="evidence" value="ECO:0007669"/>
    <property type="project" value="TreeGrafter"/>
</dbReference>
<dbReference type="KEGG" id="cdep:91085080"/>
<dbReference type="AlphaFoldDB" id="A0A1E3I9F0"/>
<dbReference type="GO" id="GO:0005968">
    <property type="term" value="C:Rab-protein geranylgeranyltransferase complex"/>
    <property type="evidence" value="ECO:0007669"/>
    <property type="project" value="TreeGrafter"/>
</dbReference>
<accession>A0A1E3I9F0</accession>
<reference evidence="3" key="2">
    <citation type="journal article" date="2022" name="Elife">
        <title>Obligate sexual reproduction of a homothallic fungus closely related to the Cryptococcus pathogenic species complex.</title>
        <authorList>
            <person name="Passer A.R."/>
            <person name="Clancey S.A."/>
            <person name="Shea T."/>
            <person name="David-Palma M."/>
            <person name="Averette A.F."/>
            <person name="Boekhout T."/>
            <person name="Porcel B.M."/>
            <person name="Nowrousian M."/>
            <person name="Cuomo C.A."/>
            <person name="Sun S."/>
            <person name="Heitman J."/>
            <person name="Coelho M.A."/>
        </authorList>
    </citation>
    <scope>NUCLEOTIDE SEQUENCE</scope>
    <source>
        <strain evidence="3">CBS 7841</strain>
    </source>
</reference>
<dbReference type="Gene3D" id="3.30.519.10">
    <property type="entry name" value="Guanine Nucleotide Dissociation Inhibitor, domain 2"/>
    <property type="match status" value="1"/>
</dbReference>
<dbReference type="Proteomes" id="UP000094043">
    <property type="component" value="Chromosome 1"/>
</dbReference>
<dbReference type="GO" id="GO:0005092">
    <property type="term" value="F:GDP-dissociation inhibitor activity"/>
    <property type="evidence" value="ECO:0007669"/>
    <property type="project" value="UniProtKB-UniRule"/>
</dbReference>
<reference evidence="3" key="3">
    <citation type="submission" date="2024-01" db="EMBL/GenBank/DDBJ databases">
        <authorList>
            <person name="Coelho M.A."/>
            <person name="David-Palma M."/>
            <person name="Shea T."/>
            <person name="Sun S."/>
            <person name="Cuomo C.A."/>
            <person name="Heitman J."/>
        </authorList>
    </citation>
    <scope>NUCLEOTIDE SEQUENCE</scope>
    <source>
        <strain evidence="3">CBS 7841</strain>
    </source>
</reference>
<dbReference type="PIRSF" id="PIRSF037514">
    <property type="entry name" value="Rab_ger_ger_transf_A_fun"/>
    <property type="match status" value="1"/>
</dbReference>
<name>A0A1E3I9F0_9TREE</name>
<reference evidence="3" key="1">
    <citation type="submission" date="2016-06" db="EMBL/GenBank/DDBJ databases">
        <authorList>
            <person name="Cuomo C."/>
            <person name="Litvintseva A."/>
            <person name="Heitman J."/>
            <person name="Chen Y."/>
            <person name="Sun S."/>
            <person name="Springer D."/>
            <person name="Dromer F."/>
            <person name="Young S."/>
            <person name="Zeng Q."/>
            <person name="Chapman S."/>
            <person name="Gujja S."/>
            <person name="Saif S."/>
            <person name="Birren B."/>
        </authorList>
    </citation>
    <scope>NUCLEOTIDE SEQUENCE</scope>
    <source>
        <strain evidence="3">CBS 7841</strain>
    </source>
</reference>
<dbReference type="PRINTS" id="PR00891">
    <property type="entry name" value="RABGDIREP"/>
</dbReference>
<dbReference type="Pfam" id="PF00996">
    <property type="entry name" value="GDI"/>
    <property type="match status" value="1"/>
</dbReference>
<evidence type="ECO:0000313" key="3">
    <source>
        <dbReference type="EMBL" id="WVN85715.1"/>
    </source>
</evidence>
<comment type="similarity">
    <text evidence="1 2">Belongs to the Rab GDI family.</text>
</comment>
<dbReference type="OrthoDB" id="9446342at2759"/>
<dbReference type="GO" id="GO:0016192">
    <property type="term" value="P:vesicle-mediated transport"/>
    <property type="evidence" value="ECO:0007669"/>
    <property type="project" value="TreeGrafter"/>
</dbReference>
<dbReference type="GO" id="GO:0007264">
    <property type="term" value="P:small GTPase-mediated signal transduction"/>
    <property type="evidence" value="ECO:0007669"/>
    <property type="project" value="UniProtKB-UniRule"/>
</dbReference>
<proteinExistence type="inferred from homology"/>
<dbReference type="GO" id="GO:0005634">
    <property type="term" value="C:nucleus"/>
    <property type="evidence" value="ECO:0007669"/>
    <property type="project" value="TreeGrafter"/>
</dbReference>
<dbReference type="FunFam" id="1.10.405.10:FF:000003">
    <property type="entry name" value="Rab proteins geranylgeranyltransferase component A"/>
    <property type="match status" value="1"/>
</dbReference>
<evidence type="ECO:0000256" key="2">
    <source>
        <dbReference type="PIRNR" id="PIRNR037514"/>
    </source>
</evidence>
<dbReference type="RefSeq" id="XP_066066415.1">
    <property type="nucleotide sequence ID" value="XM_066210318.1"/>
</dbReference>
<protein>
    <recommendedName>
        <fullName evidence="2">Rab proteins geranylgeranyltransferase</fullName>
    </recommendedName>
</protein>
<dbReference type="InterPro" id="IPR018203">
    <property type="entry name" value="GDP_dissociation_inhibitor"/>
</dbReference>
<evidence type="ECO:0000313" key="4">
    <source>
        <dbReference type="Proteomes" id="UP000094043"/>
    </source>
</evidence>
<dbReference type="Gene3D" id="1.10.405.10">
    <property type="entry name" value="Guanine Nucleotide Dissociation Inhibitor, domain 1"/>
    <property type="match status" value="1"/>
</dbReference>
<dbReference type="InterPro" id="IPR017230">
    <property type="entry name" value="Mrs6"/>
</dbReference>
<evidence type="ECO:0000256" key="1">
    <source>
        <dbReference type="ARBA" id="ARBA00005593"/>
    </source>
</evidence>
<dbReference type="SUPFAM" id="SSF54373">
    <property type="entry name" value="FAD-linked reductases, C-terminal domain"/>
    <property type="match status" value="1"/>
</dbReference>
<dbReference type="InterPro" id="IPR036188">
    <property type="entry name" value="FAD/NAD-bd_sf"/>
</dbReference>
<dbReference type="PANTHER" id="PTHR11787:SF4">
    <property type="entry name" value="CHM, RAB ESCORT PROTEIN 1"/>
    <property type="match status" value="1"/>
</dbReference>
<dbReference type="GeneID" id="91085080"/>
<gene>
    <name evidence="3" type="ORF">L203_100866</name>
</gene>